<comment type="caution">
    <text evidence="1">The sequence shown here is derived from an EMBL/GenBank/DDBJ whole genome shotgun (WGS) entry which is preliminary data.</text>
</comment>
<proteinExistence type="predicted"/>
<gene>
    <name evidence="1" type="ORF">HaLaN_08212</name>
</gene>
<dbReference type="AlphaFoldDB" id="A0A699YYJ5"/>
<name>A0A699YYJ5_HAELA</name>
<protein>
    <submittedName>
        <fullName evidence="1">Uncharacterized protein</fullName>
    </submittedName>
</protein>
<reference evidence="1 2" key="1">
    <citation type="submission" date="2020-02" db="EMBL/GenBank/DDBJ databases">
        <title>Draft genome sequence of Haematococcus lacustris strain NIES-144.</title>
        <authorList>
            <person name="Morimoto D."/>
            <person name="Nakagawa S."/>
            <person name="Yoshida T."/>
            <person name="Sawayama S."/>
        </authorList>
    </citation>
    <scope>NUCLEOTIDE SEQUENCE [LARGE SCALE GENOMIC DNA]</scope>
    <source>
        <strain evidence="1 2">NIES-144</strain>
    </source>
</reference>
<accession>A0A699YYJ5</accession>
<dbReference type="EMBL" id="BLLF01000511">
    <property type="protein sequence ID" value="GFH12508.1"/>
    <property type="molecule type" value="Genomic_DNA"/>
</dbReference>
<feature type="non-terminal residue" evidence="1">
    <location>
        <position position="165"/>
    </location>
</feature>
<evidence type="ECO:0000313" key="2">
    <source>
        <dbReference type="Proteomes" id="UP000485058"/>
    </source>
</evidence>
<dbReference type="Proteomes" id="UP000485058">
    <property type="component" value="Unassembled WGS sequence"/>
</dbReference>
<evidence type="ECO:0000313" key="1">
    <source>
        <dbReference type="EMBL" id="GFH12508.1"/>
    </source>
</evidence>
<sequence length="165" mass="18399">MPANAAFAALVDQLAQEVPQHASSGELMSVTENQFKLLDRGGVPYEDYEPHARQYSRQNIDAMCARAKLNIQENQERTRDPNARLMSGSTHYILKKMAALKGVGLTMDLNIGETQHQAALDVWISFVGKHGPKLWDASLLLCWHGMPLEDILRLNGNNSNKALQM</sequence>
<keyword evidence="2" id="KW-1185">Reference proteome</keyword>
<organism evidence="1 2">
    <name type="scientific">Haematococcus lacustris</name>
    <name type="common">Green alga</name>
    <name type="synonym">Haematococcus pluvialis</name>
    <dbReference type="NCBI Taxonomy" id="44745"/>
    <lineage>
        <taxon>Eukaryota</taxon>
        <taxon>Viridiplantae</taxon>
        <taxon>Chlorophyta</taxon>
        <taxon>core chlorophytes</taxon>
        <taxon>Chlorophyceae</taxon>
        <taxon>CS clade</taxon>
        <taxon>Chlamydomonadales</taxon>
        <taxon>Haematococcaceae</taxon>
        <taxon>Haematococcus</taxon>
    </lineage>
</organism>